<proteinExistence type="predicted"/>
<evidence type="ECO:0000313" key="3">
    <source>
        <dbReference type="RefSeq" id="XP_023945288.2"/>
    </source>
</evidence>
<organism evidence="2 3">
    <name type="scientific">Bicyclus anynana</name>
    <name type="common">Squinting bush brown butterfly</name>
    <dbReference type="NCBI Taxonomy" id="110368"/>
    <lineage>
        <taxon>Eukaryota</taxon>
        <taxon>Metazoa</taxon>
        <taxon>Ecdysozoa</taxon>
        <taxon>Arthropoda</taxon>
        <taxon>Hexapoda</taxon>
        <taxon>Insecta</taxon>
        <taxon>Pterygota</taxon>
        <taxon>Neoptera</taxon>
        <taxon>Endopterygota</taxon>
        <taxon>Lepidoptera</taxon>
        <taxon>Glossata</taxon>
        <taxon>Ditrysia</taxon>
        <taxon>Papilionoidea</taxon>
        <taxon>Nymphalidae</taxon>
        <taxon>Satyrinae</taxon>
        <taxon>Satyrini</taxon>
        <taxon>Mycalesina</taxon>
        <taxon>Bicyclus</taxon>
    </lineage>
</organism>
<feature type="compositionally biased region" description="Polar residues" evidence="1">
    <location>
        <begin position="752"/>
        <end position="765"/>
    </location>
</feature>
<keyword evidence="2" id="KW-1185">Reference proteome</keyword>
<feature type="region of interest" description="Disordered" evidence="1">
    <location>
        <begin position="741"/>
        <end position="768"/>
    </location>
</feature>
<name>A0A6J1NK28_BICAN</name>
<feature type="compositionally biased region" description="Low complexity" evidence="1">
    <location>
        <begin position="741"/>
        <end position="751"/>
    </location>
</feature>
<evidence type="ECO:0000256" key="1">
    <source>
        <dbReference type="SAM" id="MobiDB-lite"/>
    </source>
</evidence>
<feature type="compositionally biased region" description="Basic and acidic residues" evidence="1">
    <location>
        <begin position="106"/>
        <end position="117"/>
    </location>
</feature>
<dbReference type="Proteomes" id="UP001652582">
    <property type="component" value="Chromosome 18"/>
</dbReference>
<dbReference type="AlphaFoldDB" id="A0A6J1NK28"/>
<dbReference type="KEGG" id="bany:112051058"/>
<feature type="region of interest" description="Disordered" evidence="1">
    <location>
        <begin position="106"/>
        <end position="133"/>
    </location>
</feature>
<dbReference type="GeneID" id="112051058"/>
<feature type="compositionally biased region" description="Polar residues" evidence="1">
    <location>
        <begin position="123"/>
        <end position="133"/>
    </location>
</feature>
<sequence>MHIVVIVIRVYHKSTEHLLRIRTTKVLLKQDKMLRKEENLKNPGFYVANDKYHMYPETELVLKKKLSSTNRSSSSNPNNDQTLPRMLIKRHCNRAIENINPKRTKVDKTRESTEVTVKRRHSTTTVSGSSRRNQSMIEKDNPLIYSVGTDDAGVRSVGEKITEKITVFQSTSEDEIFNTHQSSSSIHLTKERALPIPHNYINDIMAKVDACNELITTHDQVLQSNRRLVNEISTSPTFLPTPEYHNAGISLQQWQNPHHLEIFTKVDNKSNVSQQTSPNDTIAAPATTLKPSATSYKHPQLDQHTQLPNISYYKVNGKSYQNLIPRDSTTCGKVTHQRLSQNIKNNTPYTHHLLNCKRAGSQLCDNMKSSSSSLVERKAHLSKQYRQEITQAPAINGGYFIKESRSNYKLNGVDKTCAAHNLPNVPYEAPCSTQQPIERQHLPSKENHFHQIPQVRNMPRKIHATKNIDQSLKFCNNLNQTHKQNELNLERSFNYFLSQNENQQNDQDYLKQQRLGEEQSSVSTECNHNDHPIPEQSLFHCMDIPNRVPKESEKLQKNIQSPWNHQFRDTRPQNIHSDVFKIKNHSQNTKKILAFLRVLKETQTLPDLRKAQNLLKQYFSTAQGNNYLQNPRAPGRLNERTTKQNEMSQATAAAAQNIAAEPVHILQNFNNVQSSSLSDRSHVNQNPLFPKMVVEQSTKNSMKHIHFKGGILEPSAIVNHPTDKCFSDERQLNMNCKSLQQKEFSQSQQQSRDLSNESNKTNSDSPMLGIEEVLKKTLPPPVLEKASKLIKRSLSTHPRKHDSRIEIWNEELWASLSPDVKKNLLLRLLKS</sequence>
<gene>
    <name evidence="3" type="primary">LOC112051058</name>
</gene>
<dbReference type="RefSeq" id="XP_023945288.2">
    <property type="nucleotide sequence ID" value="XM_024089520.2"/>
</dbReference>
<reference evidence="3" key="1">
    <citation type="submission" date="2025-08" db="UniProtKB">
        <authorList>
            <consortium name="RefSeq"/>
        </authorList>
    </citation>
    <scope>IDENTIFICATION</scope>
</reference>
<accession>A0A6J1NK28</accession>
<protein>
    <submittedName>
        <fullName evidence="3">Uncharacterized protein LOC112051058</fullName>
    </submittedName>
</protein>
<evidence type="ECO:0000313" key="2">
    <source>
        <dbReference type="Proteomes" id="UP001652582"/>
    </source>
</evidence>